<dbReference type="GO" id="GO:0005813">
    <property type="term" value="C:centrosome"/>
    <property type="evidence" value="ECO:0007669"/>
    <property type="project" value="UniProtKB-SubCell"/>
</dbReference>
<keyword evidence="10" id="KW-0945">Host-virus interaction</keyword>
<comment type="subcellular location">
    <subcellularLocation>
        <location evidence="2">Cytoplasm</location>
        <location evidence="2">Cytoskeleton</location>
        <location evidence="2">Microtubule organizing center</location>
        <location evidence="2">Centrosome</location>
    </subcellularLocation>
    <subcellularLocation>
        <location evidence="1">Nucleus</location>
    </subcellularLocation>
</comment>
<dbReference type="PROSITE" id="PS50896">
    <property type="entry name" value="LISH"/>
    <property type="match status" value="1"/>
</dbReference>
<keyword evidence="9" id="KW-0853">WD repeat</keyword>
<evidence type="ECO:0000256" key="18">
    <source>
        <dbReference type="ARBA" id="ARBA00022990"/>
    </source>
</evidence>
<dbReference type="GO" id="GO:0005634">
    <property type="term" value="C:nucleus"/>
    <property type="evidence" value="ECO:0007669"/>
    <property type="project" value="UniProtKB-SubCell"/>
</dbReference>
<evidence type="ECO:0000256" key="6">
    <source>
        <dbReference type="ARBA" id="ARBA00022490"/>
    </source>
</evidence>
<dbReference type="GO" id="GO:0080008">
    <property type="term" value="C:Cul4-RING E3 ubiquitin ligase complex"/>
    <property type="evidence" value="ECO:0007669"/>
    <property type="project" value="TreeGrafter"/>
</dbReference>
<keyword evidence="21" id="KW-0206">Cytoskeleton</keyword>
<name>A0A914AZX7_PATMI</name>
<evidence type="ECO:0000256" key="4">
    <source>
        <dbReference type="ARBA" id="ARBA00008845"/>
    </source>
</evidence>
<evidence type="ECO:0000256" key="23">
    <source>
        <dbReference type="ARBA" id="ARBA00047899"/>
    </source>
</evidence>
<protein>
    <recommendedName>
        <fullName evidence="26">DDB1- and CUL4-associated factor 1</fullName>
        <ecNumber evidence="5">2.7.11.1</ecNumber>
    </recommendedName>
    <alternativeName>
        <fullName evidence="27">Serine/threonine-protein kinase VPRBP</fullName>
    </alternativeName>
</protein>
<evidence type="ECO:0000256" key="8">
    <source>
        <dbReference type="ARBA" id="ARBA00022553"/>
    </source>
</evidence>
<dbReference type="SUPFAM" id="SSF50978">
    <property type="entry name" value="WD40 repeat-like"/>
    <property type="match status" value="1"/>
</dbReference>
<comment type="pathway">
    <text evidence="3">Protein modification; protein ubiquitination.</text>
</comment>
<feature type="compositionally biased region" description="Acidic residues" evidence="28">
    <location>
        <begin position="1499"/>
        <end position="1531"/>
    </location>
</feature>
<dbReference type="RefSeq" id="XP_038069223.1">
    <property type="nucleotide sequence ID" value="XM_038213295.1"/>
</dbReference>
<evidence type="ECO:0000256" key="11">
    <source>
        <dbReference type="ARBA" id="ARBA00022679"/>
    </source>
</evidence>
<evidence type="ECO:0000256" key="21">
    <source>
        <dbReference type="ARBA" id="ARBA00023212"/>
    </source>
</evidence>
<feature type="compositionally biased region" description="Low complexity" evidence="28">
    <location>
        <begin position="1571"/>
        <end position="1583"/>
    </location>
</feature>
<dbReference type="FunFam" id="2.130.10.10:FF:000055">
    <property type="entry name" value="DDB1 and CUL4-associated factor 1"/>
    <property type="match status" value="1"/>
</dbReference>
<comment type="similarity">
    <text evidence="4">Belongs to the VPRBP/DCAF1 family.</text>
</comment>
<dbReference type="Proteomes" id="UP000887568">
    <property type="component" value="Unplaced"/>
</dbReference>
<feature type="compositionally biased region" description="Polar residues" evidence="28">
    <location>
        <begin position="289"/>
        <end position="310"/>
    </location>
</feature>
<evidence type="ECO:0000256" key="16">
    <source>
        <dbReference type="ARBA" id="ARBA00022840"/>
    </source>
</evidence>
<organism evidence="29 30">
    <name type="scientific">Patiria miniata</name>
    <name type="common">Bat star</name>
    <name type="synonym">Asterina miniata</name>
    <dbReference type="NCBI Taxonomy" id="46514"/>
    <lineage>
        <taxon>Eukaryota</taxon>
        <taxon>Metazoa</taxon>
        <taxon>Echinodermata</taxon>
        <taxon>Eleutherozoa</taxon>
        <taxon>Asterozoa</taxon>
        <taxon>Asteroidea</taxon>
        <taxon>Valvatacea</taxon>
        <taxon>Valvatida</taxon>
        <taxon>Asterinidae</taxon>
        <taxon>Patiria</taxon>
    </lineage>
</organism>
<evidence type="ECO:0000256" key="19">
    <source>
        <dbReference type="ARBA" id="ARBA00023015"/>
    </source>
</evidence>
<dbReference type="InterPro" id="IPR036322">
    <property type="entry name" value="WD40_repeat_dom_sf"/>
</dbReference>
<evidence type="ECO:0000256" key="20">
    <source>
        <dbReference type="ARBA" id="ARBA00023163"/>
    </source>
</evidence>
<evidence type="ECO:0000313" key="29">
    <source>
        <dbReference type="EnsemblMetazoa" id="XP_038069223.1"/>
    </source>
</evidence>
<comment type="catalytic activity">
    <reaction evidence="23">
        <text>L-threonyl-[protein] + ATP = O-phospho-L-threonyl-[protein] + ADP + H(+)</text>
        <dbReference type="Rhea" id="RHEA:46608"/>
        <dbReference type="Rhea" id="RHEA-COMP:11060"/>
        <dbReference type="Rhea" id="RHEA-COMP:11605"/>
        <dbReference type="ChEBI" id="CHEBI:15378"/>
        <dbReference type="ChEBI" id="CHEBI:30013"/>
        <dbReference type="ChEBI" id="CHEBI:30616"/>
        <dbReference type="ChEBI" id="CHEBI:61977"/>
        <dbReference type="ChEBI" id="CHEBI:456216"/>
        <dbReference type="EC" id="2.7.11.1"/>
    </reaction>
</comment>
<dbReference type="GO" id="GO:1990244">
    <property type="term" value="F:histone H2AT120 kinase activity"/>
    <property type="evidence" value="ECO:0007669"/>
    <property type="project" value="TreeGrafter"/>
</dbReference>
<evidence type="ECO:0000256" key="17">
    <source>
        <dbReference type="ARBA" id="ARBA00022853"/>
    </source>
</evidence>
<dbReference type="GO" id="GO:0030331">
    <property type="term" value="F:nuclear estrogen receptor binding"/>
    <property type="evidence" value="ECO:0007669"/>
    <property type="project" value="TreeGrafter"/>
</dbReference>
<evidence type="ECO:0000256" key="25">
    <source>
        <dbReference type="ARBA" id="ARBA00063313"/>
    </source>
</evidence>
<keyword evidence="7" id="KW-0723">Serine/threonine-protein kinase</keyword>
<keyword evidence="18" id="KW-0007">Acetylation</keyword>
<evidence type="ECO:0000256" key="1">
    <source>
        <dbReference type="ARBA" id="ARBA00004123"/>
    </source>
</evidence>
<feature type="compositionally biased region" description="Basic residues" evidence="28">
    <location>
        <begin position="337"/>
        <end position="354"/>
    </location>
</feature>
<dbReference type="GO" id="GO:0016567">
    <property type="term" value="P:protein ubiquitination"/>
    <property type="evidence" value="ECO:0007669"/>
    <property type="project" value="InterPro"/>
</dbReference>
<dbReference type="EC" id="2.7.11.1" evidence="5"/>
<evidence type="ECO:0000256" key="2">
    <source>
        <dbReference type="ARBA" id="ARBA00004300"/>
    </source>
</evidence>
<keyword evidence="19" id="KW-0805">Transcription regulation</keyword>
<evidence type="ECO:0000256" key="12">
    <source>
        <dbReference type="ARBA" id="ARBA00022737"/>
    </source>
</evidence>
<dbReference type="InterPro" id="IPR006594">
    <property type="entry name" value="LisH"/>
</dbReference>
<feature type="compositionally biased region" description="Low complexity" evidence="28">
    <location>
        <begin position="1032"/>
        <end position="1043"/>
    </location>
</feature>
<keyword evidence="14" id="KW-0418">Kinase</keyword>
<dbReference type="OMA" id="ECSQDQA"/>
<evidence type="ECO:0000313" key="30">
    <source>
        <dbReference type="Proteomes" id="UP000887568"/>
    </source>
</evidence>
<evidence type="ECO:0000256" key="27">
    <source>
        <dbReference type="ARBA" id="ARBA00078221"/>
    </source>
</evidence>
<proteinExistence type="inferred from homology"/>
<keyword evidence="13" id="KW-0547">Nucleotide-binding</keyword>
<evidence type="ECO:0000256" key="13">
    <source>
        <dbReference type="ARBA" id="ARBA00022741"/>
    </source>
</evidence>
<feature type="compositionally biased region" description="Basic and acidic residues" evidence="28">
    <location>
        <begin position="212"/>
        <end position="242"/>
    </location>
</feature>
<dbReference type="GO" id="GO:0005524">
    <property type="term" value="F:ATP binding"/>
    <property type="evidence" value="ECO:0007669"/>
    <property type="project" value="UniProtKB-KW"/>
</dbReference>
<feature type="compositionally biased region" description="Polar residues" evidence="28">
    <location>
        <begin position="256"/>
        <end position="267"/>
    </location>
</feature>
<dbReference type="PANTHER" id="PTHR13129:SF4">
    <property type="entry name" value="DDB1- AND CUL4-ASSOCIATED FACTOR 1"/>
    <property type="match status" value="1"/>
</dbReference>
<keyword evidence="22" id="KW-0539">Nucleus</keyword>
<keyword evidence="20" id="KW-0804">Transcription</keyword>
<evidence type="ECO:0000256" key="28">
    <source>
        <dbReference type="SAM" id="MobiDB-lite"/>
    </source>
</evidence>
<dbReference type="Gene3D" id="2.130.10.10">
    <property type="entry name" value="YVTN repeat-like/Quinoprotein amine dehydrogenase"/>
    <property type="match status" value="1"/>
</dbReference>
<reference evidence="29" key="1">
    <citation type="submission" date="2022-11" db="UniProtKB">
        <authorList>
            <consortium name="EnsemblMetazoa"/>
        </authorList>
    </citation>
    <scope>IDENTIFICATION</scope>
</reference>
<evidence type="ECO:0000256" key="9">
    <source>
        <dbReference type="ARBA" id="ARBA00022574"/>
    </source>
</evidence>
<dbReference type="CTD" id="9730"/>
<dbReference type="PANTHER" id="PTHR13129">
    <property type="entry name" value="VPRBP PROTEIN-RELATED"/>
    <property type="match status" value="1"/>
</dbReference>
<feature type="compositionally biased region" description="Pro residues" evidence="28">
    <location>
        <begin position="990"/>
        <end position="1000"/>
    </location>
</feature>
<dbReference type="SUPFAM" id="SSF48371">
    <property type="entry name" value="ARM repeat"/>
    <property type="match status" value="1"/>
</dbReference>
<accession>A0A914AZX7</accession>
<feature type="region of interest" description="Disordered" evidence="28">
    <location>
        <begin position="1492"/>
        <end position="1591"/>
    </location>
</feature>
<evidence type="ECO:0000256" key="3">
    <source>
        <dbReference type="ARBA" id="ARBA00004906"/>
    </source>
</evidence>
<dbReference type="OrthoDB" id="27563at2759"/>
<evidence type="ECO:0000256" key="7">
    <source>
        <dbReference type="ARBA" id="ARBA00022527"/>
    </source>
</evidence>
<comment type="catalytic activity">
    <reaction evidence="24">
        <text>L-seryl-[protein] + ATP = O-phospho-L-seryl-[protein] + ADP + H(+)</text>
        <dbReference type="Rhea" id="RHEA:17989"/>
        <dbReference type="Rhea" id="RHEA-COMP:9863"/>
        <dbReference type="Rhea" id="RHEA-COMP:11604"/>
        <dbReference type="ChEBI" id="CHEBI:15378"/>
        <dbReference type="ChEBI" id="CHEBI:29999"/>
        <dbReference type="ChEBI" id="CHEBI:30616"/>
        <dbReference type="ChEBI" id="CHEBI:83421"/>
        <dbReference type="ChEBI" id="CHEBI:456216"/>
        <dbReference type="EC" id="2.7.11.1"/>
    </reaction>
</comment>
<evidence type="ECO:0000256" key="5">
    <source>
        <dbReference type="ARBA" id="ARBA00012513"/>
    </source>
</evidence>
<keyword evidence="6" id="KW-0963">Cytoplasm</keyword>
<dbReference type="InterPro" id="IPR033270">
    <property type="entry name" value="VPRBP/DCAF1"/>
</dbReference>
<feature type="region of interest" description="Disordered" evidence="28">
    <location>
        <begin position="965"/>
        <end position="1065"/>
    </location>
</feature>
<evidence type="ECO:0000256" key="14">
    <source>
        <dbReference type="ARBA" id="ARBA00022777"/>
    </source>
</evidence>
<keyword evidence="8" id="KW-0597">Phosphoprotein</keyword>
<sequence>MKEESAEDSRKEFATLLERWGKERGSTASLAILTRMCEIVEKETDNYIKLDQDPFDDRHPARVDPDCNLGHLMTVLFNKDDFMNQLVTDHIMLSRDFNTNTVACRLLLDVLPGLETSIIFEDTDGLVEKFVNWARDAEEPLRSYATGLLATAIEVQEVAANLREENASLVSVMMSRLHQLMKQSLEDDTSSGCSSSSKDDRPFGCFGQSKENSPDTQRDEVPPEKRLKLDEEITASPERDGTDYPAGLPKDRNGLTEPTITAASENDQPVLVVAENVSQDLKPEGEMDASTSTASAISKDAQTSGNLTSNRIRRGSGKGGESNPQARDATRNTPAAKTKKSAAAKSAKRTKKGKTPQLEKRSSYPEESNSSWCELSYYIIGTHQMYPLTSVMQQRFILQYLTPLAEYQELLGTMFENGAMDIVMHYIDLQKSGDTRLTFDGLKYLSSLICHKKFAVEFVERGGVQQLLQVHRPSIAATGVSMCLYYLAYNADTMERICLLPNQVISNLIGYALWLLECSHESGRSHATMFFTMAFSFWTVLEHFDQQDGIRKLFNTMSTLNILNLEDQGMLLSDDDIFASRQTVKHTCLTLKKYFETHLAVRVDSIKRAYSKNQGLMPPDGTPPFKAITVTAESTSEHMETMLEEAPPNMHWKPVKVFLKIDGVKLLLQIIAMANEWKNYSGRADAIRAALDVLAVITVTTKGQLQLCDQVDLPDNVSSVGMSVINGMAEGEILQDAAVQKAALQVIINSVCGPCSKLGVTVSRFAEGSARRNRTALRTSSDVTEKMWDCVRSNNGIRTLLSLLTIKTPITEADYIRALSCKALCGLSKSEVVRQIVSKLPLFSSGQLQVLVKEPVLQDKQSEHLKFCRYASELIERVTGKPMSLGSDATLSKLHKANIVAQTKITYSHKELLQLIHSHLVSQGLGDTANALIREANLPKSTSASAMTSGLSYTSSTLLTPASVMPRSFHSPRAPPPIPHISQQSTHHPQPNPPPPPSQPQPQWSAQTLPPLSVSVPQDHPHAAPQQGGADPSPSTHSAPSTPQQIGRISFGPDRSAATPGSVNRVRKRLIREKVSQNALYHTGGVGGQLRRRPVSNPPSLDVIVSQYLREQHAHCRNPVVACPSFSLLEPHQCPEPRFRQNAPINATSRIFRRAIRPMHGGVDGARCTRHFIYSRFRPVQTIHEDPEDDACFTCCRFSRHTDPTEMFLWLGTYEGELKAYNIYSGNEEASYSCHDSPISHLEPSKDGKLILTASSWSNPMSALWGIGDTFDKKYTFQNDHHVEFGKLSQDRIIGTKEESAYIYDTSTGQQILKLEDADLSNHYTRNSATFDPTDDLVLNDGVLWDVRSAKPIYKFDQFQSNISGMFHPSGLEIIINSEIWDVRTFHLMHTVPALDQCNIVFNTAGTVIYGTVYQPDNEDDLLDERLKKSPFGSTFRTFDATDYKPIATIDVKRNIFDLATDPTDCYLAVLETQGSVESLNVESDCRLYEVGRPRKADGEEEEDEGDDDDEEDEDGSDDDDDDDDEFDIEDILGGSSDREDGGGEGGEDEGGARDGDGDGDDDDHNSSQGSLASDVISLSSDSVSDDDVDDDEFEDVLFSLNRHW</sequence>
<keyword evidence="15" id="KW-0833">Ubl conjugation pathway</keyword>
<feature type="region of interest" description="Disordered" evidence="28">
    <location>
        <begin position="186"/>
        <end position="367"/>
    </location>
</feature>
<dbReference type="InterPro" id="IPR016024">
    <property type="entry name" value="ARM-type_fold"/>
</dbReference>
<keyword evidence="16" id="KW-0067">ATP-binding</keyword>
<dbReference type="InterPro" id="IPR015943">
    <property type="entry name" value="WD40/YVTN_repeat-like_dom_sf"/>
</dbReference>
<keyword evidence="11" id="KW-0808">Transferase</keyword>
<dbReference type="EnsemblMetazoa" id="XM_038213295.1">
    <property type="protein sequence ID" value="XP_038069223.1"/>
    <property type="gene ID" value="LOC119738409"/>
</dbReference>
<keyword evidence="30" id="KW-1185">Reference proteome</keyword>
<evidence type="ECO:0000256" key="24">
    <source>
        <dbReference type="ARBA" id="ARBA00048679"/>
    </source>
</evidence>
<evidence type="ECO:0000256" key="26">
    <source>
        <dbReference type="ARBA" id="ARBA00071147"/>
    </source>
</evidence>
<comment type="subunit">
    <text evidence="25">Component of the DCX (DDB1-CUL4-X-box) E3 ubiquitin-protein ligase complex, named CUL4A-RBX1-DDB1-DCAF1/VPRBP complex. Interacts with DDB1; the interaction is direct. Also forms a ternary complex with DDA1 and DDB1. Interacts with NF2 (via FERM domain). Component of the EDVP complex, a E3 ligase complex containing DYRK2, EDD/UBR5, DDB1 and DCAF1. Interacts with DYRK2; the interaction is direct. Interacts with RAG1; the interaction is direct. Interacts with LLGL1 and LLGL2. Interacts with histone H3. Interacts with ESR1 and LATS1; probably recruited by LATS1 to promote ESR1 ubiquitination and ubiquitin-mediated proteasomal degradation. Directly interacts with TET1, TET2 and TET3 (via C-terminus). Interacts with CEP78; promoting DCAF1 localization to centrosomes.</text>
</comment>
<dbReference type="SMART" id="SM00667">
    <property type="entry name" value="LisH"/>
    <property type="match status" value="1"/>
</dbReference>
<dbReference type="GeneID" id="119738409"/>
<keyword evidence="12" id="KW-0677">Repeat</keyword>
<evidence type="ECO:0000256" key="10">
    <source>
        <dbReference type="ARBA" id="ARBA00022581"/>
    </source>
</evidence>
<evidence type="ECO:0000256" key="22">
    <source>
        <dbReference type="ARBA" id="ARBA00023242"/>
    </source>
</evidence>
<keyword evidence="17" id="KW-0156">Chromatin regulator</keyword>
<evidence type="ECO:0000256" key="15">
    <source>
        <dbReference type="ARBA" id="ARBA00022786"/>
    </source>
</evidence>